<organism evidence="2 3">
    <name type="scientific">Lasiosphaeria ovina</name>
    <dbReference type="NCBI Taxonomy" id="92902"/>
    <lineage>
        <taxon>Eukaryota</taxon>
        <taxon>Fungi</taxon>
        <taxon>Dikarya</taxon>
        <taxon>Ascomycota</taxon>
        <taxon>Pezizomycotina</taxon>
        <taxon>Sordariomycetes</taxon>
        <taxon>Sordariomycetidae</taxon>
        <taxon>Sordariales</taxon>
        <taxon>Lasiosphaeriaceae</taxon>
        <taxon>Lasiosphaeria</taxon>
    </lineage>
</organism>
<comment type="caution">
    <text evidence="2">The sequence shown here is derived from an EMBL/GenBank/DDBJ whole genome shotgun (WGS) entry which is preliminary data.</text>
</comment>
<gene>
    <name evidence="2" type="ORF">B0T24DRAFT_15940</name>
</gene>
<protein>
    <recommendedName>
        <fullName evidence="4">Secreted protein</fullName>
    </recommendedName>
</protein>
<keyword evidence="3" id="KW-1185">Reference proteome</keyword>
<dbReference type="Proteomes" id="UP001287356">
    <property type="component" value="Unassembled WGS sequence"/>
</dbReference>
<proteinExistence type="predicted"/>
<evidence type="ECO:0008006" key="4">
    <source>
        <dbReference type="Google" id="ProtNLM"/>
    </source>
</evidence>
<evidence type="ECO:0000256" key="1">
    <source>
        <dbReference type="SAM" id="SignalP"/>
    </source>
</evidence>
<keyword evidence="1" id="KW-0732">Signal</keyword>
<reference evidence="2" key="1">
    <citation type="journal article" date="2023" name="Mol. Phylogenet. Evol.">
        <title>Genome-scale phylogeny and comparative genomics of the fungal order Sordariales.</title>
        <authorList>
            <person name="Hensen N."/>
            <person name="Bonometti L."/>
            <person name="Westerberg I."/>
            <person name="Brannstrom I.O."/>
            <person name="Guillou S."/>
            <person name="Cros-Aarteil S."/>
            <person name="Calhoun S."/>
            <person name="Haridas S."/>
            <person name="Kuo A."/>
            <person name="Mondo S."/>
            <person name="Pangilinan J."/>
            <person name="Riley R."/>
            <person name="LaButti K."/>
            <person name="Andreopoulos B."/>
            <person name="Lipzen A."/>
            <person name="Chen C."/>
            <person name="Yan M."/>
            <person name="Daum C."/>
            <person name="Ng V."/>
            <person name="Clum A."/>
            <person name="Steindorff A."/>
            <person name="Ohm R.A."/>
            <person name="Martin F."/>
            <person name="Silar P."/>
            <person name="Natvig D.O."/>
            <person name="Lalanne C."/>
            <person name="Gautier V."/>
            <person name="Ament-Velasquez S.L."/>
            <person name="Kruys A."/>
            <person name="Hutchinson M.I."/>
            <person name="Powell A.J."/>
            <person name="Barry K."/>
            <person name="Miller A.N."/>
            <person name="Grigoriev I.V."/>
            <person name="Debuchy R."/>
            <person name="Gladieux P."/>
            <person name="Hiltunen Thoren M."/>
            <person name="Johannesson H."/>
        </authorList>
    </citation>
    <scope>NUCLEOTIDE SEQUENCE</scope>
    <source>
        <strain evidence="2">CBS 958.72</strain>
    </source>
</reference>
<dbReference type="EMBL" id="JAULSN010000001">
    <property type="protein sequence ID" value="KAK3382478.1"/>
    <property type="molecule type" value="Genomic_DNA"/>
</dbReference>
<evidence type="ECO:0000313" key="2">
    <source>
        <dbReference type="EMBL" id="KAK3382478.1"/>
    </source>
</evidence>
<accession>A0AAE0TWV7</accession>
<evidence type="ECO:0000313" key="3">
    <source>
        <dbReference type="Proteomes" id="UP001287356"/>
    </source>
</evidence>
<dbReference type="AlphaFoldDB" id="A0AAE0TWV7"/>
<feature type="chain" id="PRO_5042084738" description="Secreted protein" evidence="1">
    <location>
        <begin position="20"/>
        <end position="150"/>
    </location>
</feature>
<reference evidence="2" key="2">
    <citation type="submission" date="2023-06" db="EMBL/GenBank/DDBJ databases">
        <authorList>
            <consortium name="Lawrence Berkeley National Laboratory"/>
            <person name="Haridas S."/>
            <person name="Hensen N."/>
            <person name="Bonometti L."/>
            <person name="Westerberg I."/>
            <person name="Brannstrom I.O."/>
            <person name="Guillou S."/>
            <person name="Cros-Aarteil S."/>
            <person name="Calhoun S."/>
            <person name="Kuo A."/>
            <person name="Mondo S."/>
            <person name="Pangilinan J."/>
            <person name="Riley R."/>
            <person name="Labutti K."/>
            <person name="Andreopoulos B."/>
            <person name="Lipzen A."/>
            <person name="Chen C."/>
            <person name="Yanf M."/>
            <person name="Daum C."/>
            <person name="Ng V."/>
            <person name="Clum A."/>
            <person name="Steindorff A."/>
            <person name="Ohm R."/>
            <person name="Martin F."/>
            <person name="Silar P."/>
            <person name="Natvig D."/>
            <person name="Lalanne C."/>
            <person name="Gautier V."/>
            <person name="Ament-Velasquez S.L."/>
            <person name="Kruys A."/>
            <person name="Hutchinson M.I."/>
            <person name="Powell A.J."/>
            <person name="Barry K."/>
            <person name="Miller A.N."/>
            <person name="Grigoriev I.V."/>
            <person name="Debuchy R."/>
            <person name="Gladieux P."/>
            <person name="Thoren M.H."/>
            <person name="Johannesson H."/>
        </authorList>
    </citation>
    <scope>NUCLEOTIDE SEQUENCE</scope>
    <source>
        <strain evidence="2">CBS 958.72</strain>
    </source>
</reference>
<sequence length="150" mass="15810">MCCCFIFVSCRLLSTAGRAGSSFSASSCVAQMCKNALLHLSAAAASSEAGQVSLAPACCACHRRPFRSGCRWAGRAPRAGLLWFSRSQAHTNGVALLFLPHSWRVSMVGAMAQWGKHATCPCLPCGVRGWMGWALPSSMAGILLGCMVVV</sequence>
<feature type="signal peptide" evidence="1">
    <location>
        <begin position="1"/>
        <end position="19"/>
    </location>
</feature>
<name>A0AAE0TWV7_9PEZI</name>